<comment type="caution">
    <text evidence="1">The sequence shown here is derived from an EMBL/GenBank/DDBJ whole genome shotgun (WGS) entry which is preliminary data.</text>
</comment>
<sequence length="128" mass="14751">MYNHISTRADVKVGERFVVWHIGGEPETSIREVTQVGFGTNDAAFALEGIAGRFHFDYAMGRIRHDLELQSEIYVLFDSMEQLKLEQRRRKLAYHIRQAAKKLYGAPTLPYSTRQLEAIAKALELKIR</sequence>
<evidence type="ECO:0000313" key="2">
    <source>
        <dbReference type="Proteomes" id="UP001152872"/>
    </source>
</evidence>
<proteinExistence type="predicted"/>
<keyword evidence="2" id="KW-1185">Reference proteome</keyword>
<evidence type="ECO:0000313" key="1">
    <source>
        <dbReference type="EMBL" id="MDG3495876.1"/>
    </source>
</evidence>
<dbReference type="AlphaFoldDB" id="A0A9X4M8P9"/>
<dbReference type="RefSeq" id="WP_009628022.1">
    <property type="nucleotide sequence ID" value="NZ_VBTY01000132.1"/>
</dbReference>
<reference evidence="1" key="1">
    <citation type="submission" date="2019-05" db="EMBL/GenBank/DDBJ databases">
        <title>Whole genome sequencing of Pseudanabaena catenata USMAC16.</title>
        <authorList>
            <person name="Khan Z."/>
            <person name="Omar W.M."/>
            <person name="Convey P."/>
            <person name="Merican F."/>
            <person name="Najimudin N."/>
        </authorList>
    </citation>
    <scope>NUCLEOTIDE SEQUENCE</scope>
    <source>
        <strain evidence="1">USMAC16</strain>
    </source>
</reference>
<name>A0A9X4M8P9_9CYAN</name>
<dbReference type="EMBL" id="VBTY01000132">
    <property type="protein sequence ID" value="MDG3495876.1"/>
    <property type="molecule type" value="Genomic_DNA"/>
</dbReference>
<accession>A0A9X4M8P9</accession>
<dbReference type="Proteomes" id="UP001152872">
    <property type="component" value="Unassembled WGS sequence"/>
</dbReference>
<organism evidence="1 2">
    <name type="scientific">Pseudanabaena catenata USMAC16</name>
    <dbReference type="NCBI Taxonomy" id="1855837"/>
    <lineage>
        <taxon>Bacteria</taxon>
        <taxon>Bacillati</taxon>
        <taxon>Cyanobacteriota</taxon>
        <taxon>Cyanophyceae</taxon>
        <taxon>Pseudanabaenales</taxon>
        <taxon>Pseudanabaenaceae</taxon>
        <taxon>Pseudanabaena</taxon>
    </lineage>
</organism>
<gene>
    <name evidence="1" type="ORF">FEV09_15105</name>
</gene>
<protein>
    <submittedName>
        <fullName evidence="1">Uncharacterized protein</fullName>
    </submittedName>
</protein>